<reference evidence="4 5" key="1">
    <citation type="submission" date="2016-10" db="EMBL/GenBank/DDBJ databases">
        <authorList>
            <person name="de Groot N.N."/>
        </authorList>
    </citation>
    <scope>NUCLEOTIDE SEQUENCE [LARGE SCALE GENOMIC DNA]</scope>
    <source>
        <strain evidence="5">P4-7,KCTC 19426,CECT 7604</strain>
    </source>
</reference>
<feature type="chain" id="PRO_5009249595" evidence="2">
    <location>
        <begin position="30"/>
        <end position="239"/>
    </location>
</feature>
<evidence type="ECO:0000313" key="5">
    <source>
        <dbReference type="Proteomes" id="UP000198741"/>
    </source>
</evidence>
<keyword evidence="1" id="KW-0812">Transmembrane</keyword>
<dbReference type="OrthoDB" id="9810871at2"/>
<evidence type="ECO:0000313" key="4">
    <source>
        <dbReference type="EMBL" id="SDO53003.1"/>
    </source>
</evidence>
<feature type="transmembrane region" description="Helical" evidence="1">
    <location>
        <begin position="212"/>
        <end position="232"/>
    </location>
</feature>
<dbReference type="Pfam" id="PF07987">
    <property type="entry name" value="DUF1775"/>
    <property type="match status" value="1"/>
</dbReference>
<dbReference type="InterPro" id="IPR012533">
    <property type="entry name" value="YcnI-copper_dom"/>
</dbReference>
<protein>
    <submittedName>
        <fullName evidence="4">Uncharacterized protein YcnI</fullName>
    </submittedName>
</protein>
<dbReference type="STRING" id="1090615.SAMN04515671_1235"/>
<dbReference type="AlphaFoldDB" id="A0A1H0KAZ8"/>
<evidence type="ECO:0000256" key="2">
    <source>
        <dbReference type="SAM" id="SignalP"/>
    </source>
</evidence>
<proteinExistence type="predicted"/>
<keyword evidence="2" id="KW-0732">Signal</keyword>
<dbReference type="InterPro" id="IPR038507">
    <property type="entry name" value="YcnI-like_sf"/>
</dbReference>
<evidence type="ECO:0000256" key="1">
    <source>
        <dbReference type="SAM" id="Phobius"/>
    </source>
</evidence>
<evidence type="ECO:0000259" key="3">
    <source>
        <dbReference type="Pfam" id="PF07987"/>
    </source>
</evidence>
<keyword evidence="1" id="KW-0472">Membrane</keyword>
<dbReference type="EMBL" id="LT629710">
    <property type="protein sequence ID" value="SDO53003.1"/>
    <property type="molecule type" value="Genomic_DNA"/>
</dbReference>
<keyword evidence="1" id="KW-1133">Transmembrane helix</keyword>
<dbReference type="CDD" id="cd08545">
    <property type="entry name" value="YcnI_like"/>
    <property type="match status" value="1"/>
</dbReference>
<gene>
    <name evidence="4" type="ORF">SAMN04515671_1235</name>
</gene>
<name>A0A1H0KAZ8_9ACTN</name>
<sequence length="239" mass="24232">MSFSRPSRMLVVSTLTALGLTLGAGIASAHVSVNPNTAVAGSYTKLTFRVPNESAKAQTVKFTINFPMDHPFASVSVKKEPGWTAVATTTKLTTPVSDDDNADITQAVSSITWTADASGRIALGQFAEFDVSVGPVPKVASMAFAATQTYSDGSVVTWDQPTPASGVEPEKPAPVLIVSAATTAAAAAVTSAAVPTVTAAAIPGTDDTSARVLGVAGIIVGAFGLLVAAVALRRARLTS</sequence>
<feature type="domain" description="YncI copper-binding" evidence="3">
    <location>
        <begin position="30"/>
        <end position="177"/>
    </location>
</feature>
<accession>A0A1H0KAZ8</accession>
<organism evidence="4 5">
    <name type="scientific">Nakamurella panacisegetis</name>
    <dbReference type="NCBI Taxonomy" id="1090615"/>
    <lineage>
        <taxon>Bacteria</taxon>
        <taxon>Bacillati</taxon>
        <taxon>Actinomycetota</taxon>
        <taxon>Actinomycetes</taxon>
        <taxon>Nakamurellales</taxon>
        <taxon>Nakamurellaceae</taxon>
        <taxon>Nakamurella</taxon>
    </lineage>
</organism>
<dbReference type="Proteomes" id="UP000198741">
    <property type="component" value="Chromosome I"/>
</dbReference>
<feature type="signal peptide" evidence="2">
    <location>
        <begin position="1"/>
        <end position="29"/>
    </location>
</feature>
<dbReference type="RefSeq" id="WP_090475123.1">
    <property type="nucleotide sequence ID" value="NZ_LT629710.1"/>
</dbReference>
<keyword evidence="5" id="KW-1185">Reference proteome</keyword>
<dbReference type="Gene3D" id="2.60.40.2230">
    <property type="entry name" value="Uncharacterised protein YcnI-like PF07987, DUF1775"/>
    <property type="match status" value="1"/>
</dbReference>